<feature type="domain" description="RCK C-terminal" evidence="11">
    <location>
        <begin position="399"/>
        <end position="481"/>
    </location>
</feature>
<comment type="subcellular location">
    <subcellularLocation>
        <location evidence="1">Cell membrane</location>
        <topology evidence="1">Multi-pass membrane protein</topology>
    </subcellularLocation>
</comment>
<dbReference type="Proteomes" id="UP000321548">
    <property type="component" value="Unassembled WGS sequence"/>
</dbReference>
<evidence type="ECO:0000256" key="1">
    <source>
        <dbReference type="ARBA" id="ARBA00004651"/>
    </source>
</evidence>
<dbReference type="EMBL" id="VDUY01000001">
    <property type="protein sequence ID" value="TXL68694.1"/>
    <property type="molecule type" value="Genomic_DNA"/>
</dbReference>
<feature type="transmembrane region" description="Helical" evidence="10">
    <location>
        <begin position="59"/>
        <end position="78"/>
    </location>
</feature>
<evidence type="ECO:0000313" key="12">
    <source>
        <dbReference type="EMBL" id="TXL68694.1"/>
    </source>
</evidence>
<dbReference type="NCBIfam" id="NF003715">
    <property type="entry name" value="PRK05326.1-2"/>
    <property type="match status" value="1"/>
</dbReference>
<evidence type="ECO:0000313" key="13">
    <source>
        <dbReference type="Proteomes" id="UP000321548"/>
    </source>
</evidence>
<feature type="transmembrane region" description="Helical" evidence="10">
    <location>
        <begin position="160"/>
        <end position="179"/>
    </location>
</feature>
<dbReference type="NCBIfam" id="NF003714">
    <property type="entry name" value="PRK05326.1-1"/>
    <property type="match status" value="1"/>
</dbReference>
<sequence length="565" mass="59322">MDAVNQVLLAGALVMFAGILLGAVSSRQGIPFLVVFLVVGMLAGEDGIGGIQFGNYSTTFFVGNLALAIILLDGGLRTKLATFRIALRPSLVLATAGVLLTAVPVGLFAAWVLGIDWRLGLLLGSIVGSTDAAAVFALLRASGTRLNERVANTLEIESGVNDPMAIFLTTLMIQALMMPETFGLADLLSQLAMQFGLGIVLGLLLGRVMAWIMKRAQVGEGLSALLLCSGGVAAFALVNLVGGSGFIAVYLVGLVVGNRIRRAGENLLKAMDGMAWLAQSSMFLLMGLLVSPSEMPAIVVAALLVSAFLMFVARPAAVWLCLKPFAFAPREVGFMGWMGLRGAVPIVLAMFPLLAGVPDAKLLFNVAFVVVLSSLVLQGASVPLAARRFGVGLPPRDEPQVRPTLSNDQLAVLEFPVGERSSLAGVALESLIFPPGVRVVGVLRESRLMDGAEAGALQPQDVVMLVAPDHEVDRLSEMFTRVEAAVRRAAWGDFVLDGSAGFADVCAAYGCEAPADYADKSLDETMRSLAPRLVEGDEVRVAGLALVAREIADGQVVKAGLKLVR</sequence>
<dbReference type="Gene3D" id="1.20.1530.20">
    <property type="match status" value="1"/>
</dbReference>
<keyword evidence="7 10" id="KW-1133">Transmembrane helix</keyword>
<evidence type="ECO:0000256" key="7">
    <source>
        <dbReference type="ARBA" id="ARBA00022989"/>
    </source>
</evidence>
<evidence type="ECO:0000256" key="5">
    <source>
        <dbReference type="ARBA" id="ARBA00022538"/>
    </source>
</evidence>
<keyword evidence="13" id="KW-1185">Reference proteome</keyword>
<dbReference type="InterPro" id="IPR036721">
    <property type="entry name" value="RCK_C_sf"/>
</dbReference>
<feature type="transmembrane region" description="Helical" evidence="10">
    <location>
        <begin position="297"/>
        <end position="322"/>
    </location>
</feature>
<dbReference type="AlphaFoldDB" id="A0A5C8P6L8"/>
<keyword evidence="4" id="KW-1003">Cell membrane</keyword>
<evidence type="ECO:0000256" key="6">
    <source>
        <dbReference type="ARBA" id="ARBA00022692"/>
    </source>
</evidence>
<dbReference type="InterPro" id="IPR006153">
    <property type="entry name" value="Cation/H_exchanger_TM"/>
</dbReference>
<dbReference type="Gene3D" id="3.30.70.1450">
    <property type="entry name" value="Regulator of K+ conductance, C-terminal domain"/>
    <property type="match status" value="1"/>
</dbReference>
<dbReference type="GO" id="GO:0005886">
    <property type="term" value="C:plasma membrane"/>
    <property type="evidence" value="ECO:0007669"/>
    <property type="project" value="UniProtKB-SubCell"/>
</dbReference>
<dbReference type="InterPro" id="IPR006037">
    <property type="entry name" value="RCK_C"/>
</dbReference>
<evidence type="ECO:0000256" key="10">
    <source>
        <dbReference type="SAM" id="Phobius"/>
    </source>
</evidence>
<dbReference type="GO" id="GO:0015297">
    <property type="term" value="F:antiporter activity"/>
    <property type="evidence" value="ECO:0007669"/>
    <property type="project" value="UniProtKB-KW"/>
</dbReference>
<feature type="transmembrane region" description="Helical" evidence="10">
    <location>
        <begin position="6"/>
        <end position="25"/>
    </location>
</feature>
<feature type="transmembrane region" description="Helical" evidence="10">
    <location>
        <begin position="334"/>
        <end position="356"/>
    </location>
</feature>
<dbReference type="PANTHER" id="PTHR32507:SF7">
    <property type="entry name" value="K(+)_H(+) ANTIPORTER NHAP2"/>
    <property type="match status" value="1"/>
</dbReference>
<reference evidence="12 13" key="1">
    <citation type="submission" date="2019-06" db="EMBL/GenBank/DDBJ databases">
        <title>Quisquiliibacterium sp. nov., isolated from a maize field.</title>
        <authorList>
            <person name="Lin S.-Y."/>
            <person name="Tsai C.-F."/>
            <person name="Young C.-C."/>
        </authorList>
    </citation>
    <scope>NUCLEOTIDE SEQUENCE [LARGE SCALE GENOMIC DNA]</scope>
    <source>
        <strain evidence="12 13">CC-CFT501</strain>
    </source>
</reference>
<proteinExistence type="predicted"/>
<keyword evidence="5" id="KW-0630">Potassium</keyword>
<keyword evidence="6 10" id="KW-0812">Transmembrane</keyword>
<evidence type="ECO:0000256" key="4">
    <source>
        <dbReference type="ARBA" id="ARBA00022475"/>
    </source>
</evidence>
<dbReference type="GO" id="GO:0008324">
    <property type="term" value="F:monoatomic cation transmembrane transporter activity"/>
    <property type="evidence" value="ECO:0007669"/>
    <property type="project" value="InterPro"/>
</dbReference>
<accession>A0A5C8P6L8</accession>
<keyword evidence="8" id="KW-0406">Ion transport</keyword>
<name>A0A5C8P6L8_9BURK</name>
<dbReference type="GO" id="GO:0006813">
    <property type="term" value="P:potassium ion transport"/>
    <property type="evidence" value="ECO:0007669"/>
    <property type="project" value="UniProtKB-KW"/>
</dbReference>
<comment type="caution">
    <text evidence="12">The sequence shown here is derived from an EMBL/GenBank/DDBJ whole genome shotgun (WGS) entry which is preliminary data.</text>
</comment>
<dbReference type="GO" id="GO:1902600">
    <property type="term" value="P:proton transmembrane transport"/>
    <property type="evidence" value="ECO:0007669"/>
    <property type="project" value="InterPro"/>
</dbReference>
<gene>
    <name evidence="12" type="ORF">FHP08_03175</name>
</gene>
<keyword evidence="2" id="KW-0813">Transport</keyword>
<feature type="transmembrane region" description="Helical" evidence="10">
    <location>
        <begin position="273"/>
        <end position="291"/>
    </location>
</feature>
<evidence type="ECO:0000256" key="9">
    <source>
        <dbReference type="ARBA" id="ARBA00023136"/>
    </source>
</evidence>
<dbReference type="InterPro" id="IPR038770">
    <property type="entry name" value="Na+/solute_symporter_sf"/>
</dbReference>
<protein>
    <submittedName>
        <fullName evidence="12">Potassium/proton antiporter</fullName>
    </submittedName>
</protein>
<dbReference type="Pfam" id="PF02080">
    <property type="entry name" value="TrkA_C"/>
    <property type="match status" value="1"/>
</dbReference>
<dbReference type="Pfam" id="PF00999">
    <property type="entry name" value="Na_H_Exchanger"/>
    <property type="match status" value="1"/>
</dbReference>
<dbReference type="OrthoDB" id="9810759at2"/>
<organism evidence="12 13">
    <name type="scientific">Zeimonas arvi</name>
    <dbReference type="NCBI Taxonomy" id="2498847"/>
    <lineage>
        <taxon>Bacteria</taxon>
        <taxon>Pseudomonadati</taxon>
        <taxon>Pseudomonadota</taxon>
        <taxon>Betaproteobacteria</taxon>
        <taxon>Burkholderiales</taxon>
        <taxon>Burkholderiaceae</taxon>
        <taxon>Zeimonas</taxon>
    </lineage>
</organism>
<keyword evidence="5" id="KW-0633">Potassium transport</keyword>
<feature type="transmembrane region" description="Helical" evidence="10">
    <location>
        <begin position="90"/>
        <end position="113"/>
    </location>
</feature>
<evidence type="ECO:0000256" key="8">
    <source>
        <dbReference type="ARBA" id="ARBA00023065"/>
    </source>
</evidence>
<dbReference type="PROSITE" id="PS51202">
    <property type="entry name" value="RCK_C"/>
    <property type="match status" value="1"/>
</dbReference>
<evidence type="ECO:0000256" key="3">
    <source>
        <dbReference type="ARBA" id="ARBA00022449"/>
    </source>
</evidence>
<dbReference type="PANTHER" id="PTHR32507">
    <property type="entry name" value="NA(+)/H(+) ANTIPORTER 1"/>
    <property type="match status" value="1"/>
</dbReference>
<keyword evidence="9 10" id="KW-0472">Membrane</keyword>
<evidence type="ECO:0000259" key="11">
    <source>
        <dbReference type="PROSITE" id="PS51202"/>
    </source>
</evidence>
<evidence type="ECO:0000256" key="2">
    <source>
        <dbReference type="ARBA" id="ARBA00022448"/>
    </source>
</evidence>
<feature type="transmembrane region" description="Helical" evidence="10">
    <location>
        <begin position="119"/>
        <end position="139"/>
    </location>
</feature>
<keyword evidence="3" id="KW-0050">Antiport</keyword>
<feature type="transmembrane region" description="Helical" evidence="10">
    <location>
        <begin position="362"/>
        <end position="386"/>
    </location>
</feature>
<dbReference type="RefSeq" id="WP_147702831.1">
    <property type="nucleotide sequence ID" value="NZ_VDUY01000001.1"/>
</dbReference>
<dbReference type="SUPFAM" id="SSF116726">
    <property type="entry name" value="TrkA C-terminal domain-like"/>
    <property type="match status" value="1"/>
</dbReference>
<feature type="transmembrane region" description="Helical" evidence="10">
    <location>
        <begin position="191"/>
        <end position="210"/>
    </location>
</feature>
<dbReference type="NCBIfam" id="NF003716">
    <property type="entry name" value="PRK05326.1-3"/>
    <property type="match status" value="1"/>
</dbReference>